<dbReference type="OrthoDB" id="275301at2759"/>
<dbReference type="SMART" id="SM00220">
    <property type="entry name" value="S_TKc"/>
    <property type="match status" value="1"/>
</dbReference>
<evidence type="ECO:0000259" key="7">
    <source>
        <dbReference type="PROSITE" id="PS50011"/>
    </source>
</evidence>
<gene>
    <name evidence="8" type="ORF">JCGZ_00915</name>
</gene>
<dbReference type="InterPro" id="IPR011009">
    <property type="entry name" value="Kinase-like_dom_sf"/>
</dbReference>
<dbReference type="InterPro" id="IPR052751">
    <property type="entry name" value="Plant_MAPKKK"/>
</dbReference>
<protein>
    <recommendedName>
        <fullName evidence="7">Protein kinase domain-containing protein</fullName>
    </recommendedName>
</protein>
<dbReference type="Gene3D" id="1.10.510.10">
    <property type="entry name" value="Transferase(Phosphotransferase) domain 1"/>
    <property type="match status" value="1"/>
</dbReference>
<feature type="binding site" evidence="5">
    <location>
        <position position="33"/>
    </location>
    <ligand>
        <name>ATP</name>
        <dbReference type="ChEBI" id="CHEBI:30616"/>
    </ligand>
</feature>
<reference evidence="8 9" key="1">
    <citation type="journal article" date="2014" name="PLoS ONE">
        <title>Global Analysis of Gene Expression Profiles in Physic Nut (Jatropha curcas L.) Seedlings Exposed to Salt Stress.</title>
        <authorList>
            <person name="Zhang L."/>
            <person name="Zhang C."/>
            <person name="Wu P."/>
            <person name="Chen Y."/>
            <person name="Li M."/>
            <person name="Jiang H."/>
            <person name="Wu G."/>
        </authorList>
    </citation>
    <scope>NUCLEOTIDE SEQUENCE [LARGE SCALE GENOMIC DNA]</scope>
    <source>
        <strain evidence="9">cv. GZQX0401</strain>
        <tissue evidence="8">Young leaves</tissue>
    </source>
</reference>
<evidence type="ECO:0000256" key="6">
    <source>
        <dbReference type="RuleBase" id="RU000304"/>
    </source>
</evidence>
<dbReference type="GO" id="GO:0004674">
    <property type="term" value="F:protein serine/threonine kinase activity"/>
    <property type="evidence" value="ECO:0007669"/>
    <property type="project" value="UniProtKB-KW"/>
</dbReference>
<feature type="domain" description="Protein kinase" evidence="7">
    <location>
        <begin position="3"/>
        <end position="262"/>
    </location>
</feature>
<dbReference type="AlphaFoldDB" id="A0A067KW07"/>
<keyword evidence="1" id="KW-0808">Transferase</keyword>
<name>A0A067KW07_JATCU</name>
<dbReference type="CDD" id="cd06606">
    <property type="entry name" value="STKc_MAPKKK"/>
    <property type="match status" value="1"/>
</dbReference>
<dbReference type="InterPro" id="IPR008271">
    <property type="entry name" value="Ser/Thr_kinase_AS"/>
</dbReference>
<evidence type="ECO:0000256" key="5">
    <source>
        <dbReference type="PROSITE-ProRule" id="PRU10141"/>
    </source>
</evidence>
<dbReference type="Pfam" id="PF00069">
    <property type="entry name" value="Pkinase"/>
    <property type="match status" value="1"/>
</dbReference>
<keyword evidence="4 5" id="KW-0067">ATP-binding</keyword>
<proteinExistence type="inferred from homology"/>
<evidence type="ECO:0000256" key="2">
    <source>
        <dbReference type="ARBA" id="ARBA00022741"/>
    </source>
</evidence>
<evidence type="ECO:0000313" key="9">
    <source>
        <dbReference type="Proteomes" id="UP000027138"/>
    </source>
</evidence>
<dbReference type="PANTHER" id="PTHR48011:SF76">
    <property type="entry name" value="MITOGEN-ACTIVATED PROTEIN KINASE KINASE KINASE 15"/>
    <property type="match status" value="1"/>
</dbReference>
<dbReference type="PROSITE" id="PS50011">
    <property type="entry name" value="PROTEIN_KINASE_DOM"/>
    <property type="match status" value="1"/>
</dbReference>
<accession>A0A067KW07</accession>
<dbReference type="InterPro" id="IPR000719">
    <property type="entry name" value="Prot_kinase_dom"/>
</dbReference>
<comment type="similarity">
    <text evidence="6">Belongs to the protein kinase superfamily.</text>
</comment>
<evidence type="ECO:0000256" key="4">
    <source>
        <dbReference type="ARBA" id="ARBA00022840"/>
    </source>
</evidence>
<dbReference type="InterPro" id="IPR017441">
    <property type="entry name" value="Protein_kinase_ATP_BS"/>
</dbReference>
<dbReference type="EMBL" id="KK914353">
    <property type="protein sequence ID" value="KDP39158.1"/>
    <property type="molecule type" value="Genomic_DNA"/>
</dbReference>
<dbReference type="GO" id="GO:0007165">
    <property type="term" value="P:signal transduction"/>
    <property type="evidence" value="ECO:0007669"/>
    <property type="project" value="TreeGrafter"/>
</dbReference>
<evidence type="ECO:0000256" key="1">
    <source>
        <dbReference type="ARBA" id="ARBA00022679"/>
    </source>
</evidence>
<keyword evidence="6" id="KW-0723">Serine/threonine-protein kinase</keyword>
<dbReference type="STRING" id="180498.A0A067KW07"/>
<keyword evidence="2 5" id="KW-0547">Nucleotide-binding</keyword>
<dbReference type="SUPFAM" id="SSF56112">
    <property type="entry name" value="Protein kinase-like (PK-like)"/>
    <property type="match status" value="1"/>
</dbReference>
<organism evidence="8 9">
    <name type="scientific">Jatropha curcas</name>
    <name type="common">Barbados nut</name>
    <dbReference type="NCBI Taxonomy" id="180498"/>
    <lineage>
        <taxon>Eukaryota</taxon>
        <taxon>Viridiplantae</taxon>
        <taxon>Streptophyta</taxon>
        <taxon>Embryophyta</taxon>
        <taxon>Tracheophyta</taxon>
        <taxon>Spermatophyta</taxon>
        <taxon>Magnoliopsida</taxon>
        <taxon>eudicotyledons</taxon>
        <taxon>Gunneridae</taxon>
        <taxon>Pentapetalae</taxon>
        <taxon>rosids</taxon>
        <taxon>fabids</taxon>
        <taxon>Malpighiales</taxon>
        <taxon>Euphorbiaceae</taxon>
        <taxon>Crotonoideae</taxon>
        <taxon>Jatropheae</taxon>
        <taxon>Jatropha</taxon>
    </lineage>
</organism>
<sequence>MEWTRGPIIGRGSTATVSLATSTASSGKLFALKSSELSKSMLLQKEQCFLSKLNSPYVVKYIGCDISRENDKPMYNICMEYVSGGTLHEVILRNGGKLEEAMIRLHTRNILQGLEYLHGIGLAHCDIKSHNILVSKEGLAKIADFGCARFIKEIDSGKSAFAGTPAFMAPEVARGEEQGFEADVWSVGCTIIEMATGRIPWMTLDQENDDVISVLYKIGFSSDLPEIPEWLSEKTKDFLSKCLRRDPKERWTVKELLDHPFLDELEIKKFEDHLTSSTSSPSCVLDQDFWDSMEVLEGPQDLTFQDISNSNSPANRIKNLIGSISDLPSWSFEEDWITVRSRDIENIEMPLVSNTFLISDSIVYNQELERSIETKSIKLLNSLQLALMGPIESTRVDRDLVFHNGW</sequence>
<dbReference type="GO" id="GO:0005524">
    <property type="term" value="F:ATP binding"/>
    <property type="evidence" value="ECO:0007669"/>
    <property type="project" value="UniProtKB-UniRule"/>
</dbReference>
<keyword evidence="3" id="KW-0418">Kinase</keyword>
<dbReference type="Proteomes" id="UP000027138">
    <property type="component" value="Unassembled WGS sequence"/>
</dbReference>
<evidence type="ECO:0000313" key="8">
    <source>
        <dbReference type="EMBL" id="KDP39158.1"/>
    </source>
</evidence>
<dbReference type="PANTHER" id="PTHR48011">
    <property type="entry name" value="CCR4-NOT TRANSCRIPTIONAL COMPLEX SUBUNIT CAF120-RELATED"/>
    <property type="match status" value="1"/>
</dbReference>
<evidence type="ECO:0000256" key="3">
    <source>
        <dbReference type="ARBA" id="ARBA00022777"/>
    </source>
</evidence>
<keyword evidence="9" id="KW-1185">Reference proteome</keyword>
<dbReference type="PROSITE" id="PS00108">
    <property type="entry name" value="PROTEIN_KINASE_ST"/>
    <property type="match status" value="1"/>
</dbReference>
<dbReference type="PROSITE" id="PS00107">
    <property type="entry name" value="PROTEIN_KINASE_ATP"/>
    <property type="match status" value="1"/>
</dbReference>